<evidence type="ECO:0000313" key="3">
    <source>
        <dbReference type="Proteomes" id="UP000825935"/>
    </source>
</evidence>
<comment type="caution">
    <text evidence="2">The sequence shown here is derived from an EMBL/GenBank/DDBJ whole genome shotgun (WGS) entry which is preliminary data.</text>
</comment>
<dbReference type="InterPro" id="IPR032867">
    <property type="entry name" value="DYW_dom"/>
</dbReference>
<dbReference type="GO" id="GO:0008270">
    <property type="term" value="F:zinc ion binding"/>
    <property type="evidence" value="ECO:0007669"/>
    <property type="project" value="InterPro"/>
</dbReference>
<dbReference type="Proteomes" id="UP000825935">
    <property type="component" value="Chromosome 29"/>
</dbReference>
<proteinExistence type="predicted"/>
<protein>
    <recommendedName>
        <fullName evidence="1">DYW domain-containing protein</fullName>
    </recommendedName>
</protein>
<feature type="domain" description="DYW" evidence="1">
    <location>
        <begin position="1"/>
        <end position="70"/>
    </location>
</feature>
<dbReference type="AlphaFoldDB" id="A0A8T2RA36"/>
<dbReference type="Pfam" id="PF14432">
    <property type="entry name" value="DYW_deaminase"/>
    <property type="match status" value="1"/>
</dbReference>
<dbReference type="EMBL" id="CM035434">
    <property type="protein sequence ID" value="KAH7292767.1"/>
    <property type="molecule type" value="Genomic_DNA"/>
</dbReference>
<accession>A0A8T2RA36</accession>
<organism evidence="2 3">
    <name type="scientific">Ceratopteris richardii</name>
    <name type="common">Triangle waterfern</name>
    <dbReference type="NCBI Taxonomy" id="49495"/>
    <lineage>
        <taxon>Eukaryota</taxon>
        <taxon>Viridiplantae</taxon>
        <taxon>Streptophyta</taxon>
        <taxon>Embryophyta</taxon>
        <taxon>Tracheophyta</taxon>
        <taxon>Polypodiopsida</taxon>
        <taxon>Polypodiidae</taxon>
        <taxon>Polypodiales</taxon>
        <taxon>Pteridineae</taxon>
        <taxon>Pteridaceae</taxon>
        <taxon>Parkerioideae</taxon>
        <taxon>Ceratopteris</taxon>
    </lineage>
</organism>
<keyword evidence="3" id="KW-1185">Reference proteome</keyword>
<sequence>MLCGHSELLAIGLGLFSTQERTTLRISKNLRMCGECHAITKFIRKFEKREIMVMDIFCVHHFKNGLCCCNE</sequence>
<reference evidence="2" key="1">
    <citation type="submission" date="2021-08" db="EMBL/GenBank/DDBJ databases">
        <title>WGS assembly of Ceratopteris richardii.</title>
        <authorList>
            <person name="Marchant D.B."/>
            <person name="Chen G."/>
            <person name="Jenkins J."/>
            <person name="Shu S."/>
            <person name="Leebens-Mack J."/>
            <person name="Grimwood J."/>
            <person name="Schmutz J."/>
            <person name="Soltis P."/>
            <person name="Soltis D."/>
            <person name="Chen Z.-H."/>
        </authorList>
    </citation>
    <scope>NUCLEOTIDE SEQUENCE</scope>
    <source>
        <strain evidence="2">Whitten #5841</strain>
        <tissue evidence="2">Leaf</tissue>
    </source>
</reference>
<gene>
    <name evidence="2" type="ORF">KP509_29G084500</name>
</gene>
<name>A0A8T2RA36_CERRI</name>
<dbReference type="OrthoDB" id="185373at2759"/>
<evidence type="ECO:0000259" key="1">
    <source>
        <dbReference type="Pfam" id="PF14432"/>
    </source>
</evidence>
<evidence type="ECO:0000313" key="2">
    <source>
        <dbReference type="EMBL" id="KAH7292767.1"/>
    </source>
</evidence>
<dbReference type="OMA" id="VDANRSH"/>